<gene>
    <name evidence="14" type="ORF">JOE42_001507</name>
</gene>
<dbReference type="InterPro" id="IPR041916">
    <property type="entry name" value="Anti_sigma_zinc_sf"/>
</dbReference>
<evidence type="ECO:0000256" key="7">
    <source>
        <dbReference type="ARBA" id="ARBA00023163"/>
    </source>
</evidence>
<keyword evidence="3 11" id="KW-0812">Transmembrane</keyword>
<feature type="region of interest" description="Disordered" evidence="10">
    <location>
        <begin position="1"/>
        <end position="32"/>
    </location>
</feature>
<accession>A0ABS2KS48</accession>
<dbReference type="EMBL" id="JAFBBK010000001">
    <property type="protein sequence ID" value="MBM7414774.1"/>
    <property type="molecule type" value="Genomic_DNA"/>
</dbReference>
<evidence type="ECO:0000256" key="10">
    <source>
        <dbReference type="SAM" id="MobiDB-lite"/>
    </source>
</evidence>
<evidence type="ECO:0000256" key="1">
    <source>
        <dbReference type="ARBA" id="ARBA00004162"/>
    </source>
</evidence>
<dbReference type="Proteomes" id="UP000703038">
    <property type="component" value="Unassembled WGS sequence"/>
</dbReference>
<evidence type="ECO:0000256" key="9">
    <source>
        <dbReference type="ARBA" id="ARBA00030803"/>
    </source>
</evidence>
<evidence type="ECO:0000313" key="15">
    <source>
        <dbReference type="Proteomes" id="UP000703038"/>
    </source>
</evidence>
<dbReference type="InterPro" id="IPR018764">
    <property type="entry name" value="RskA_C"/>
</dbReference>
<keyword evidence="6 11" id="KW-0472">Membrane</keyword>
<dbReference type="Pfam" id="PF22618">
    <property type="entry name" value="RskA_N"/>
    <property type="match status" value="1"/>
</dbReference>
<evidence type="ECO:0000256" key="3">
    <source>
        <dbReference type="ARBA" id="ARBA00022692"/>
    </source>
</evidence>
<evidence type="ECO:0000256" key="8">
    <source>
        <dbReference type="ARBA" id="ARBA00029829"/>
    </source>
</evidence>
<name>A0ABS2KS48_9NOCA</name>
<keyword evidence="4 11" id="KW-1133">Transmembrane helix</keyword>
<evidence type="ECO:0000256" key="4">
    <source>
        <dbReference type="ARBA" id="ARBA00022989"/>
    </source>
</evidence>
<dbReference type="InterPro" id="IPR053877">
    <property type="entry name" value="RskA_N"/>
</dbReference>
<proteinExistence type="predicted"/>
<keyword evidence="7" id="KW-0804">Transcription</keyword>
<protein>
    <recommendedName>
        <fullName evidence="9">Regulator of SigK</fullName>
    </recommendedName>
    <alternativeName>
        <fullName evidence="8">Sigma-K anti-sigma factor RskA</fullName>
    </alternativeName>
</protein>
<organism evidence="14 15">
    <name type="scientific">Rhodococcoides corynebacterioides</name>
    <dbReference type="NCBI Taxonomy" id="53972"/>
    <lineage>
        <taxon>Bacteria</taxon>
        <taxon>Bacillati</taxon>
        <taxon>Actinomycetota</taxon>
        <taxon>Actinomycetes</taxon>
        <taxon>Mycobacteriales</taxon>
        <taxon>Nocardiaceae</taxon>
        <taxon>Rhodococcoides</taxon>
    </lineage>
</organism>
<sequence length="284" mass="29354">MSDGEGRHRRHDDASTPDDVSEQDAMQDVNEMNDSVVGDAYAYALDAIDPAERADIERRLAHSDAATRSWFESIVESVDETMALSASSTATEPPSSLRASILAAVETTPQGEAQPLADPVDDAPVAPVVSLDDRRRTRLRVLAAAAAAVVIVGVGGAVVTQQLGDAPSSPTSQVLAAGDIRTSTVEVEGGGTATVRWSRSQDAAVITLDGLAAPGDGKVFEMWLIGEDPAPRPAGLVPADAATPAREHVLTGLNDATTWAVTVEPESGSDAPTTTPIAAVTLDA</sequence>
<dbReference type="Pfam" id="PF10099">
    <property type="entry name" value="RskA_C"/>
    <property type="match status" value="1"/>
</dbReference>
<keyword evidence="5" id="KW-0805">Transcription regulation</keyword>
<feature type="domain" description="Anti-sigma-K factor RskA N-terminal" evidence="13">
    <location>
        <begin position="40"/>
        <end position="83"/>
    </location>
</feature>
<evidence type="ECO:0000256" key="11">
    <source>
        <dbReference type="SAM" id="Phobius"/>
    </source>
</evidence>
<feature type="transmembrane region" description="Helical" evidence="11">
    <location>
        <begin position="141"/>
        <end position="159"/>
    </location>
</feature>
<dbReference type="PANTHER" id="PTHR37461">
    <property type="entry name" value="ANTI-SIGMA-K FACTOR RSKA"/>
    <property type="match status" value="1"/>
</dbReference>
<keyword evidence="2" id="KW-1003">Cell membrane</keyword>
<comment type="subcellular location">
    <subcellularLocation>
        <location evidence="1">Cell membrane</location>
        <topology evidence="1">Single-pass membrane protein</topology>
    </subcellularLocation>
</comment>
<dbReference type="Gene3D" id="1.10.10.1320">
    <property type="entry name" value="Anti-sigma factor, zinc-finger domain"/>
    <property type="match status" value="1"/>
</dbReference>
<evidence type="ECO:0000259" key="13">
    <source>
        <dbReference type="Pfam" id="PF22618"/>
    </source>
</evidence>
<evidence type="ECO:0000256" key="6">
    <source>
        <dbReference type="ARBA" id="ARBA00023136"/>
    </source>
</evidence>
<evidence type="ECO:0000256" key="5">
    <source>
        <dbReference type="ARBA" id="ARBA00023015"/>
    </source>
</evidence>
<comment type="caution">
    <text evidence="14">The sequence shown here is derived from an EMBL/GenBank/DDBJ whole genome shotgun (WGS) entry which is preliminary data.</text>
</comment>
<dbReference type="PANTHER" id="PTHR37461:SF1">
    <property type="entry name" value="ANTI-SIGMA-K FACTOR RSKA"/>
    <property type="match status" value="1"/>
</dbReference>
<feature type="domain" description="Anti-sigma K factor RskA C-terminal" evidence="12">
    <location>
        <begin position="142"/>
        <end position="277"/>
    </location>
</feature>
<feature type="compositionally biased region" description="Basic and acidic residues" evidence="10">
    <location>
        <begin position="1"/>
        <end position="14"/>
    </location>
</feature>
<reference evidence="14 15" key="1">
    <citation type="submission" date="2021-01" db="EMBL/GenBank/DDBJ databases">
        <title>Genomics of switchgrass bacterial isolates.</title>
        <authorList>
            <person name="Shade A."/>
        </authorList>
    </citation>
    <scope>NUCLEOTIDE SEQUENCE [LARGE SCALE GENOMIC DNA]</scope>
    <source>
        <strain evidence="14 15">PvP111</strain>
    </source>
</reference>
<evidence type="ECO:0000256" key="2">
    <source>
        <dbReference type="ARBA" id="ARBA00022475"/>
    </source>
</evidence>
<keyword evidence="15" id="KW-1185">Reference proteome</keyword>
<dbReference type="RefSeq" id="WP_204867651.1">
    <property type="nucleotide sequence ID" value="NZ_JAFBBK010000001.1"/>
</dbReference>
<evidence type="ECO:0000259" key="12">
    <source>
        <dbReference type="Pfam" id="PF10099"/>
    </source>
</evidence>
<dbReference type="InterPro" id="IPR051474">
    <property type="entry name" value="Anti-sigma-K/W_factor"/>
</dbReference>
<evidence type="ECO:0000313" key="14">
    <source>
        <dbReference type="EMBL" id="MBM7414774.1"/>
    </source>
</evidence>